<dbReference type="AlphaFoldDB" id="A0A846H8J2"/>
<name>A0A846H8J2_9CYAN</name>
<dbReference type="RefSeq" id="WP_163518780.1">
    <property type="nucleotide sequence ID" value="NZ_JTCM02000017.1"/>
</dbReference>
<proteinExistence type="predicted"/>
<dbReference type="EMBL" id="JTCM02000017">
    <property type="protein sequence ID" value="NEU73009.1"/>
    <property type="molecule type" value="Genomic_DNA"/>
</dbReference>
<protein>
    <submittedName>
        <fullName evidence="1">Uncharacterized protein</fullName>
    </submittedName>
</protein>
<reference evidence="1 2" key="1">
    <citation type="journal article" date="2015" name="Genome Announc.">
        <title>Draft Genome Sequence of Cyanobacterium Hassallia byssoidea Strain VB512170, Isolated from Monuments in India.</title>
        <authorList>
            <person name="Singh D."/>
            <person name="Chandrababunaidu M.M."/>
            <person name="Panda A."/>
            <person name="Sen D."/>
            <person name="Bhattacharyya S."/>
            <person name="Adhikary S.P."/>
            <person name="Tripathy S."/>
        </authorList>
    </citation>
    <scope>NUCLEOTIDE SEQUENCE [LARGE SCALE GENOMIC DNA]</scope>
    <source>
        <strain evidence="1 2">VB512170</strain>
    </source>
</reference>
<gene>
    <name evidence="1" type="ORF">PI95_010675</name>
</gene>
<accession>A0A846H8J2</accession>
<sequence length="55" mass="6409">MSKRLGYLPERALPLDWCRMFDLDKSGTFKSAIARPYLVIKIAERAIPHDARSRF</sequence>
<keyword evidence="2" id="KW-1185">Reference proteome</keyword>
<evidence type="ECO:0000313" key="1">
    <source>
        <dbReference type="EMBL" id="NEU73009.1"/>
    </source>
</evidence>
<organism evidence="1 2">
    <name type="scientific">Hassallia byssoidea VB512170</name>
    <dbReference type="NCBI Taxonomy" id="1304833"/>
    <lineage>
        <taxon>Bacteria</taxon>
        <taxon>Bacillati</taxon>
        <taxon>Cyanobacteriota</taxon>
        <taxon>Cyanophyceae</taxon>
        <taxon>Nostocales</taxon>
        <taxon>Tolypothrichaceae</taxon>
        <taxon>Hassallia</taxon>
    </lineage>
</organism>
<dbReference type="Proteomes" id="UP000031549">
    <property type="component" value="Unassembled WGS sequence"/>
</dbReference>
<evidence type="ECO:0000313" key="2">
    <source>
        <dbReference type="Proteomes" id="UP000031549"/>
    </source>
</evidence>
<comment type="caution">
    <text evidence="1">The sequence shown here is derived from an EMBL/GenBank/DDBJ whole genome shotgun (WGS) entry which is preliminary data.</text>
</comment>